<comment type="caution">
    <text evidence="2">The sequence shown here is derived from an EMBL/GenBank/DDBJ whole genome shotgun (WGS) entry which is preliminary data.</text>
</comment>
<keyword evidence="3" id="KW-1185">Reference proteome</keyword>
<dbReference type="InterPro" id="IPR030823">
    <property type="entry name" value="IolE/MocC"/>
</dbReference>
<dbReference type="InterPro" id="IPR036237">
    <property type="entry name" value="Xyl_isomerase-like_sf"/>
</dbReference>
<name>A0A081K606_9GAMM</name>
<gene>
    <name evidence="2" type="ORF">GV64_01445</name>
</gene>
<dbReference type="Gene3D" id="3.20.20.150">
    <property type="entry name" value="Divalent-metal-dependent TIM barrel enzymes"/>
    <property type="match status" value="1"/>
</dbReference>
<dbReference type="Pfam" id="PF01261">
    <property type="entry name" value="AP_endonuc_2"/>
    <property type="match status" value="1"/>
</dbReference>
<evidence type="ECO:0000313" key="3">
    <source>
        <dbReference type="Proteomes" id="UP000027997"/>
    </source>
</evidence>
<organism evidence="2 3">
    <name type="scientific">Endozoicomonas elysicola</name>
    <dbReference type="NCBI Taxonomy" id="305900"/>
    <lineage>
        <taxon>Bacteria</taxon>
        <taxon>Pseudomonadati</taxon>
        <taxon>Pseudomonadota</taxon>
        <taxon>Gammaproteobacteria</taxon>
        <taxon>Oceanospirillales</taxon>
        <taxon>Endozoicomonadaceae</taxon>
        <taxon>Endozoicomonas</taxon>
    </lineage>
</organism>
<reference evidence="2 3" key="1">
    <citation type="submission" date="2014-06" db="EMBL/GenBank/DDBJ databases">
        <title>Whole Genome Sequences of Three Symbiotic Endozoicomonas Bacteria.</title>
        <authorList>
            <person name="Neave M.J."/>
            <person name="Apprill A."/>
            <person name="Voolstra C.R."/>
        </authorList>
    </citation>
    <scope>NUCLEOTIDE SEQUENCE [LARGE SCALE GENOMIC DNA]</scope>
    <source>
        <strain evidence="2 3">DSM 22380</strain>
    </source>
</reference>
<dbReference type="STRING" id="305900.GV64_01445"/>
<dbReference type="AlphaFoldDB" id="A0A081K606"/>
<feature type="domain" description="Xylose isomerase-like TIM barrel" evidence="1">
    <location>
        <begin position="35"/>
        <end position="275"/>
    </location>
</feature>
<proteinExistence type="predicted"/>
<evidence type="ECO:0000313" key="2">
    <source>
        <dbReference type="EMBL" id="KEI69582.1"/>
    </source>
</evidence>
<dbReference type="InterPro" id="IPR013022">
    <property type="entry name" value="Xyl_isomerase-like_TIM-brl"/>
</dbReference>
<dbReference type="PANTHER" id="PTHR12110">
    <property type="entry name" value="HYDROXYPYRUVATE ISOMERASE"/>
    <property type="match status" value="1"/>
</dbReference>
<dbReference type="eggNOG" id="COG1082">
    <property type="taxonomic scope" value="Bacteria"/>
</dbReference>
<dbReference type="PANTHER" id="PTHR12110:SF41">
    <property type="entry name" value="INOSOSE DEHYDRATASE"/>
    <property type="match status" value="1"/>
</dbReference>
<dbReference type="Proteomes" id="UP000027997">
    <property type="component" value="Unassembled WGS sequence"/>
</dbReference>
<protein>
    <submittedName>
        <fullName evidence="2">MocC</fullName>
    </submittedName>
</protein>
<accession>A0A081K606</accession>
<evidence type="ECO:0000259" key="1">
    <source>
        <dbReference type="Pfam" id="PF01261"/>
    </source>
</evidence>
<dbReference type="NCBIfam" id="TIGR04379">
    <property type="entry name" value="myo_inos_iolE"/>
    <property type="match status" value="1"/>
</dbReference>
<dbReference type="RefSeq" id="WP_034843908.1">
    <property type="nucleotide sequence ID" value="NZ_JOJP01000001.1"/>
</dbReference>
<sequence>MSKVQLAISPLTWSNDDMPSLGGEIALETCLAGMHQAGFKGSEMGVKYPRTTDELKPKLEENGLVLASGWYSLELCHRSVEEEIDAVQSHLALMKGCGCKVMVAGEVSNTVHGDIEKPLSTRVVLTDEEWKEYGAKVTQFADYLKEHGIRLAFHHHVGTVFETPRDFEMFMQYTGPSVGLTFDTAHATYGGGNAAEIIRLVGERIVHFHTKDVRLDVMKDAREKDLPFLKAVLNGVFTVPGDGDLNWDEIFAALKNFDYEGWLVVEAEQDPAVAHPQTYADMAYKNLTAYVAKAGL</sequence>
<dbReference type="InterPro" id="IPR050312">
    <property type="entry name" value="IolE/XylAMocC-like"/>
</dbReference>
<dbReference type="EMBL" id="JOJP01000001">
    <property type="protein sequence ID" value="KEI69582.1"/>
    <property type="molecule type" value="Genomic_DNA"/>
</dbReference>
<dbReference type="SUPFAM" id="SSF51658">
    <property type="entry name" value="Xylose isomerase-like"/>
    <property type="match status" value="1"/>
</dbReference>